<evidence type="ECO:0000313" key="3">
    <source>
        <dbReference type="Proteomes" id="UP000469346"/>
    </source>
</evidence>
<keyword evidence="3" id="KW-1185">Reference proteome</keyword>
<comment type="caution">
    <text evidence="2">The sequence shown here is derived from an EMBL/GenBank/DDBJ whole genome shotgun (WGS) entry which is preliminary data.</text>
</comment>
<dbReference type="Proteomes" id="UP000469346">
    <property type="component" value="Unassembled WGS sequence"/>
</dbReference>
<dbReference type="PANTHER" id="PTHR11365:SF23">
    <property type="entry name" value="HYPOTHETICAL 5-OXOPROLINASE (EUROFUNG)-RELATED"/>
    <property type="match status" value="1"/>
</dbReference>
<proteinExistence type="predicted"/>
<dbReference type="InterPro" id="IPR003692">
    <property type="entry name" value="Hydantoinase_B"/>
</dbReference>
<gene>
    <name evidence="2" type="ORF">G3N55_11530</name>
</gene>
<evidence type="ECO:0000259" key="1">
    <source>
        <dbReference type="Pfam" id="PF02538"/>
    </source>
</evidence>
<evidence type="ECO:0000313" key="2">
    <source>
        <dbReference type="EMBL" id="NDY43470.1"/>
    </source>
</evidence>
<dbReference type="EMBL" id="JAAGRR010000181">
    <property type="protein sequence ID" value="NDY43470.1"/>
    <property type="molecule type" value="Genomic_DNA"/>
</dbReference>
<dbReference type="InterPro" id="IPR045079">
    <property type="entry name" value="Oxoprolinase-like"/>
</dbReference>
<reference evidence="2 3" key="1">
    <citation type="submission" date="2020-02" db="EMBL/GenBank/DDBJ databases">
        <title>Comparative genomics of sulfur disproportionating microorganisms.</title>
        <authorList>
            <person name="Ward L.M."/>
            <person name="Bertran E."/>
            <person name="Johnston D.T."/>
        </authorList>
    </citation>
    <scope>NUCLEOTIDE SEQUENCE [LARGE SCALE GENOMIC DNA]</scope>
    <source>
        <strain evidence="2 3">DSM 100025</strain>
    </source>
</reference>
<dbReference type="GO" id="GO:0005829">
    <property type="term" value="C:cytosol"/>
    <property type="evidence" value="ECO:0007669"/>
    <property type="project" value="TreeGrafter"/>
</dbReference>
<protein>
    <submittedName>
        <fullName evidence="2">Hydantoinase B/oxoprolinase family protein</fullName>
    </submittedName>
</protein>
<dbReference type="RefSeq" id="WP_163299713.1">
    <property type="nucleotide sequence ID" value="NZ_JAAGRR010000181.1"/>
</dbReference>
<dbReference type="Pfam" id="PF02538">
    <property type="entry name" value="Hydantoinase_B"/>
    <property type="match status" value="1"/>
</dbReference>
<organism evidence="2 3">
    <name type="scientific">Dissulfurirhabdus thermomarina</name>
    <dbReference type="NCBI Taxonomy" id="1765737"/>
    <lineage>
        <taxon>Bacteria</taxon>
        <taxon>Deltaproteobacteria</taxon>
        <taxon>Dissulfurirhabdaceae</taxon>
        <taxon>Dissulfurirhabdus</taxon>
    </lineage>
</organism>
<name>A0A6N9TSU2_DISTH</name>
<feature type="non-terminal residue" evidence="2">
    <location>
        <position position="386"/>
    </location>
</feature>
<dbReference type="GO" id="GO:0006749">
    <property type="term" value="P:glutathione metabolic process"/>
    <property type="evidence" value="ECO:0007669"/>
    <property type="project" value="TreeGrafter"/>
</dbReference>
<accession>A0A6N9TSU2</accession>
<sequence>MVSPVDIEVVNRQLASVAEEMGIVLQRSAFSANIKERRDFSCAVFDGAGRLLAQAAHIPVHLGAMPLTVERVLARRRPGPGDVVLTNDPFLGGTHLPDLTLVAGVFAGAADREPLFYLVTRAHHADVGGRTPGSMGLARRIEDEGVRIPPVALVRGGRLDREVLDGFLARVRNPAEREGDLRAQLAALERGRRRLLDLVGREGPESFCRKLPPLLDYGERVMRAAVSALPDGEYRFEDALDDDGLGSRPVPIRVRLLVRGDEAVVDFGASAGQVETGLNTVRSVTCSAVAYVFFCLAGGDYPLNHGSLRPIEVRTRPGSLLDARPPAPVAAGNVETSQRIVDCLLGALAQAAPDRVPAAACGSMNNVAVGGSGGGAGGSGYAYYET</sequence>
<feature type="domain" description="Hydantoinase B/oxoprolinase" evidence="1">
    <location>
        <begin position="4"/>
        <end position="386"/>
    </location>
</feature>
<dbReference type="AlphaFoldDB" id="A0A6N9TSU2"/>
<dbReference type="PANTHER" id="PTHR11365">
    <property type="entry name" value="5-OXOPROLINASE RELATED"/>
    <property type="match status" value="1"/>
</dbReference>
<dbReference type="GO" id="GO:0017168">
    <property type="term" value="F:5-oxoprolinase (ATP-hydrolyzing) activity"/>
    <property type="evidence" value="ECO:0007669"/>
    <property type="project" value="TreeGrafter"/>
</dbReference>